<dbReference type="GO" id="GO:0016887">
    <property type="term" value="F:ATP hydrolysis activity"/>
    <property type="evidence" value="ECO:0007669"/>
    <property type="project" value="TreeGrafter"/>
</dbReference>
<keyword evidence="2" id="KW-0067">ATP-binding</keyword>
<evidence type="ECO:0000256" key="1">
    <source>
        <dbReference type="ARBA" id="ARBA00022741"/>
    </source>
</evidence>
<keyword evidence="5" id="KW-1185">Reference proteome</keyword>
<dbReference type="EMBL" id="AP017378">
    <property type="protein sequence ID" value="BBD10057.1"/>
    <property type="molecule type" value="Genomic_DNA"/>
</dbReference>
<dbReference type="AlphaFoldDB" id="A0A2Z6B3H3"/>
<dbReference type="InterPro" id="IPR033756">
    <property type="entry name" value="YlxH/NBP35"/>
</dbReference>
<dbReference type="InterPro" id="IPR033875">
    <property type="entry name" value="FlhG"/>
</dbReference>
<evidence type="ECO:0000256" key="3">
    <source>
        <dbReference type="SAM" id="MobiDB-lite"/>
    </source>
</evidence>
<dbReference type="PANTHER" id="PTHR43384">
    <property type="entry name" value="SEPTUM SITE-DETERMINING PROTEIN MIND HOMOLOG, CHLOROPLASTIC-RELATED"/>
    <property type="match status" value="1"/>
</dbReference>
<dbReference type="OrthoDB" id="9773088at2"/>
<feature type="region of interest" description="Disordered" evidence="3">
    <location>
        <begin position="348"/>
        <end position="374"/>
    </location>
</feature>
<dbReference type="SUPFAM" id="SSF52540">
    <property type="entry name" value="P-loop containing nucleoside triphosphate hydrolases"/>
    <property type="match status" value="1"/>
</dbReference>
<dbReference type="CDD" id="cd02038">
    <property type="entry name" value="FlhG-like"/>
    <property type="match status" value="1"/>
</dbReference>
<dbReference type="GO" id="GO:0051782">
    <property type="term" value="P:negative regulation of cell division"/>
    <property type="evidence" value="ECO:0007669"/>
    <property type="project" value="TreeGrafter"/>
</dbReference>
<accession>A0A2Z6B3H3</accession>
<dbReference type="GO" id="GO:0005524">
    <property type="term" value="F:ATP binding"/>
    <property type="evidence" value="ECO:0007669"/>
    <property type="project" value="UniProtKB-KW"/>
</dbReference>
<reference evidence="4 5" key="1">
    <citation type="journal article" date="2018" name="Sci. Adv.">
        <title>Multi-heme cytochromes provide a pathway for survival in energy-limited environments.</title>
        <authorList>
            <person name="Deng X."/>
            <person name="Dohmae N."/>
            <person name="Nealson K.H."/>
            <person name="Hashimoto K."/>
            <person name="Okamoto A."/>
        </authorList>
    </citation>
    <scope>NUCLEOTIDE SEQUENCE [LARGE SCALE GENOMIC DNA]</scope>
    <source>
        <strain evidence="4 5">IS5</strain>
    </source>
</reference>
<dbReference type="GO" id="GO:0009898">
    <property type="term" value="C:cytoplasmic side of plasma membrane"/>
    <property type="evidence" value="ECO:0007669"/>
    <property type="project" value="TreeGrafter"/>
</dbReference>
<dbReference type="PANTHER" id="PTHR43384:SF4">
    <property type="entry name" value="CELLULOSE BIOSYNTHESIS PROTEIN BCSQ-RELATED"/>
    <property type="match status" value="1"/>
</dbReference>
<dbReference type="RefSeq" id="WP_126381114.1">
    <property type="nucleotide sequence ID" value="NZ_AP017378.1"/>
</dbReference>
<name>A0A2Z6B3H3_9BACT</name>
<keyword evidence="1" id="KW-0547">Nucleotide-binding</keyword>
<protein>
    <submittedName>
        <fullName evidence="4">Cobyrinic acid ac-diamide synthase</fullName>
    </submittedName>
</protein>
<evidence type="ECO:0000313" key="4">
    <source>
        <dbReference type="EMBL" id="BBD10057.1"/>
    </source>
</evidence>
<dbReference type="Pfam" id="PF10609">
    <property type="entry name" value="ParA"/>
    <property type="match status" value="1"/>
</dbReference>
<gene>
    <name evidence="4" type="ORF">DFE_3331</name>
</gene>
<evidence type="ECO:0000256" key="2">
    <source>
        <dbReference type="ARBA" id="ARBA00022840"/>
    </source>
</evidence>
<dbReference type="InterPro" id="IPR027417">
    <property type="entry name" value="P-loop_NTPase"/>
</dbReference>
<sequence>MKIVPLNPDVPPTRVVSVASGKGGVGKTSVTVNLAFALADLGNKVCILDADLGLSNVDILLGVEPLKTLEDVLFDGVSMAEAILPVGKGVDLVSGASGVPRLAELSLVDRRRLVEQFQMLDTYDYLLVDNSPGITQQILSICLSSKDIIVVVTPDATSITDAYALIKVMTQNGLWWSPQILINRAKNPRHARLIYEKIRSTAGKRLGLSCAYLGCILEDRAMSAAGLAQRPLMQVSPGSAAAQDIASVAKSLDDKGLDRKGRDISPVRFLDGSIMRLKQQDRSRKSVTATAKRFARRNATLDATALLGGLDHLSLCLDRLDLPHSEDEQQQLLASMRRELGSLRALLAPTGGATPTKPVRRTSPIRQFDGNIPAPRTTGNGKALLICPPSPMRDVLTEVLSASGLVPVATHPRTTDEPDFSGYSLGLVCWDAPKHELEHLVSRAAGTPVVLLRGYRRAPEQEPSLADAPVTVLHKPFKVTDLTGAIRKAAGLS</sequence>
<evidence type="ECO:0000313" key="5">
    <source>
        <dbReference type="Proteomes" id="UP000269883"/>
    </source>
</evidence>
<proteinExistence type="predicted"/>
<dbReference type="Gene3D" id="3.40.50.300">
    <property type="entry name" value="P-loop containing nucleotide triphosphate hydrolases"/>
    <property type="match status" value="1"/>
</dbReference>
<dbReference type="GO" id="GO:0005829">
    <property type="term" value="C:cytosol"/>
    <property type="evidence" value="ECO:0007669"/>
    <property type="project" value="TreeGrafter"/>
</dbReference>
<dbReference type="InterPro" id="IPR050625">
    <property type="entry name" value="ParA/MinD_ATPase"/>
</dbReference>
<dbReference type="KEGG" id="dfl:DFE_3331"/>
<organism evidence="4 5">
    <name type="scientific">Desulfovibrio ferrophilus</name>
    <dbReference type="NCBI Taxonomy" id="241368"/>
    <lineage>
        <taxon>Bacteria</taxon>
        <taxon>Pseudomonadati</taxon>
        <taxon>Thermodesulfobacteriota</taxon>
        <taxon>Desulfovibrionia</taxon>
        <taxon>Desulfovibrionales</taxon>
        <taxon>Desulfovibrionaceae</taxon>
        <taxon>Desulfovibrio</taxon>
    </lineage>
</organism>
<dbReference type="Proteomes" id="UP000269883">
    <property type="component" value="Chromosome"/>
</dbReference>